<dbReference type="STRING" id="1125876.SAMN05443292_0661"/>
<dbReference type="Proteomes" id="UP000198931">
    <property type="component" value="Unassembled WGS sequence"/>
</dbReference>
<dbReference type="Gene3D" id="2.60.120.10">
    <property type="entry name" value="Jelly Rolls"/>
    <property type="match status" value="2"/>
</dbReference>
<dbReference type="InterPro" id="IPR012093">
    <property type="entry name" value="Pirin"/>
</dbReference>
<evidence type="ECO:0000259" key="4">
    <source>
        <dbReference type="Pfam" id="PF02678"/>
    </source>
</evidence>
<dbReference type="PANTHER" id="PTHR43212">
    <property type="entry name" value="QUERCETIN 2,3-DIOXYGENASE"/>
    <property type="match status" value="1"/>
</dbReference>
<gene>
    <name evidence="6" type="ORF">SAMN05443292_0661</name>
</gene>
<dbReference type="InterPro" id="IPR011051">
    <property type="entry name" value="RmlC_Cupin_sf"/>
</dbReference>
<keyword evidence="7" id="KW-1185">Reference proteome</keyword>
<feature type="binding site" evidence="2">
    <location>
        <position position="102"/>
    </location>
    <ligand>
        <name>Fe cation</name>
        <dbReference type="ChEBI" id="CHEBI:24875"/>
    </ligand>
</feature>
<dbReference type="InterPro" id="IPR014710">
    <property type="entry name" value="RmlC-like_jellyroll"/>
</dbReference>
<keyword evidence="2" id="KW-0479">Metal-binding</keyword>
<keyword evidence="2" id="KW-0408">Iron</keyword>
<dbReference type="Pfam" id="PF02678">
    <property type="entry name" value="Pirin"/>
    <property type="match status" value="1"/>
</dbReference>
<feature type="domain" description="Quercetin 2,3-dioxygenase C-terminal cupin" evidence="5">
    <location>
        <begin position="148"/>
        <end position="233"/>
    </location>
</feature>
<dbReference type="SUPFAM" id="SSF51182">
    <property type="entry name" value="RmlC-like cupins"/>
    <property type="match status" value="1"/>
</dbReference>
<proteinExistence type="inferred from homology"/>
<organism evidence="6 7">
    <name type="scientific">Halpernia frigidisoli</name>
    <dbReference type="NCBI Taxonomy" id="1125876"/>
    <lineage>
        <taxon>Bacteria</taxon>
        <taxon>Pseudomonadati</taxon>
        <taxon>Bacteroidota</taxon>
        <taxon>Flavobacteriia</taxon>
        <taxon>Flavobacteriales</taxon>
        <taxon>Weeksellaceae</taxon>
        <taxon>Chryseobacterium group</taxon>
        <taxon>Halpernia</taxon>
    </lineage>
</organism>
<evidence type="ECO:0000259" key="5">
    <source>
        <dbReference type="Pfam" id="PF17954"/>
    </source>
</evidence>
<feature type="binding site" evidence="2">
    <location>
        <position position="104"/>
    </location>
    <ligand>
        <name>Fe cation</name>
        <dbReference type="ChEBI" id="CHEBI:24875"/>
    </ligand>
</feature>
<dbReference type="OrthoDB" id="321327at2"/>
<evidence type="ECO:0000256" key="3">
    <source>
        <dbReference type="RuleBase" id="RU003457"/>
    </source>
</evidence>
<name>A0A1I3DRK4_9FLAO</name>
<dbReference type="InterPro" id="IPR041602">
    <property type="entry name" value="Quercetinase_C"/>
</dbReference>
<dbReference type="CDD" id="cd02910">
    <property type="entry name" value="cupin_Yhhw_N"/>
    <property type="match status" value="1"/>
</dbReference>
<dbReference type="GO" id="GO:0046872">
    <property type="term" value="F:metal ion binding"/>
    <property type="evidence" value="ECO:0007669"/>
    <property type="project" value="UniProtKB-KW"/>
</dbReference>
<feature type="binding site" evidence="2">
    <location>
        <position position="58"/>
    </location>
    <ligand>
        <name>Fe cation</name>
        <dbReference type="ChEBI" id="CHEBI:24875"/>
    </ligand>
</feature>
<dbReference type="AlphaFoldDB" id="A0A1I3DRK4"/>
<sequence>MKTVFHKSNTRGGQNHGWLKSFHSFSFANFYDPSKMNFGALRVLNDDTVEKGMGFGQHGHANMEIITIPISGNLAHKDSMGNSGTIQKGEIQIMSAGTGIQHSEFNGSKENPVEFFQIWVVPNKQNAEPRYDQFKISDQAKINDFQQIISPNKDDAGSWINQDSWFNLLTTNELTHKKYNLNKAENGIYIFVISGSAKIGDQTLEQRDAVGIWEVESFEIKAAENSEILLIEVPMNI</sequence>
<evidence type="ECO:0008006" key="8">
    <source>
        <dbReference type="Google" id="ProtNLM"/>
    </source>
</evidence>
<dbReference type="PANTHER" id="PTHR43212:SF3">
    <property type="entry name" value="QUERCETIN 2,3-DIOXYGENASE"/>
    <property type="match status" value="1"/>
</dbReference>
<dbReference type="InterPro" id="IPR003829">
    <property type="entry name" value="Pirin_N_dom"/>
</dbReference>
<evidence type="ECO:0000313" key="6">
    <source>
        <dbReference type="EMBL" id="SFH89356.1"/>
    </source>
</evidence>
<dbReference type="EMBL" id="FOQT01000001">
    <property type="protein sequence ID" value="SFH89356.1"/>
    <property type="molecule type" value="Genomic_DNA"/>
</dbReference>
<accession>A0A1I3DRK4</accession>
<feature type="binding site" evidence="2">
    <location>
        <position position="60"/>
    </location>
    <ligand>
        <name>Fe cation</name>
        <dbReference type="ChEBI" id="CHEBI:24875"/>
    </ligand>
</feature>
<dbReference type="RefSeq" id="WP_090078711.1">
    <property type="nucleotide sequence ID" value="NZ_FOQT01000001.1"/>
</dbReference>
<evidence type="ECO:0000256" key="1">
    <source>
        <dbReference type="ARBA" id="ARBA00008416"/>
    </source>
</evidence>
<evidence type="ECO:0000313" key="7">
    <source>
        <dbReference type="Proteomes" id="UP000198931"/>
    </source>
</evidence>
<dbReference type="PIRSF" id="PIRSF006232">
    <property type="entry name" value="Pirin"/>
    <property type="match status" value="1"/>
</dbReference>
<evidence type="ECO:0000256" key="2">
    <source>
        <dbReference type="PIRSR" id="PIRSR006232-1"/>
    </source>
</evidence>
<comment type="similarity">
    <text evidence="1 3">Belongs to the pirin family.</text>
</comment>
<protein>
    <recommendedName>
        <fullName evidence="8">Pirin</fullName>
    </recommendedName>
</protein>
<feature type="domain" description="Pirin N-terminal" evidence="4">
    <location>
        <begin position="9"/>
        <end position="120"/>
    </location>
</feature>
<comment type="cofactor">
    <cofactor evidence="2">
        <name>Fe cation</name>
        <dbReference type="ChEBI" id="CHEBI:24875"/>
    </cofactor>
    <text evidence="2">Binds 1 Fe cation per subunit.</text>
</comment>
<dbReference type="Pfam" id="PF17954">
    <property type="entry name" value="Pirin_C_2"/>
    <property type="match status" value="1"/>
</dbReference>
<reference evidence="6 7" key="1">
    <citation type="submission" date="2016-10" db="EMBL/GenBank/DDBJ databases">
        <authorList>
            <person name="de Groot N.N."/>
        </authorList>
    </citation>
    <scope>NUCLEOTIDE SEQUENCE [LARGE SCALE GENOMIC DNA]</scope>
    <source>
        <strain evidence="6 7">DSM 26000</strain>
    </source>
</reference>